<feature type="compositionally biased region" description="Basic and acidic residues" evidence="1">
    <location>
        <begin position="264"/>
        <end position="275"/>
    </location>
</feature>
<feature type="region of interest" description="Disordered" evidence="1">
    <location>
        <begin position="119"/>
        <end position="146"/>
    </location>
</feature>
<feature type="compositionally biased region" description="Polar residues" evidence="1">
    <location>
        <begin position="1062"/>
        <end position="1074"/>
    </location>
</feature>
<dbReference type="InterPro" id="IPR014756">
    <property type="entry name" value="Ig_E-set"/>
</dbReference>
<feature type="region of interest" description="Disordered" evidence="1">
    <location>
        <begin position="1236"/>
        <end position="1260"/>
    </location>
</feature>
<organism evidence="3 4">
    <name type="scientific">Rhodotorula taiwanensis</name>
    <dbReference type="NCBI Taxonomy" id="741276"/>
    <lineage>
        <taxon>Eukaryota</taxon>
        <taxon>Fungi</taxon>
        <taxon>Dikarya</taxon>
        <taxon>Basidiomycota</taxon>
        <taxon>Pucciniomycotina</taxon>
        <taxon>Microbotryomycetes</taxon>
        <taxon>Sporidiobolales</taxon>
        <taxon>Sporidiobolaceae</taxon>
        <taxon>Rhodotorula</taxon>
    </lineage>
</organism>
<dbReference type="EMBL" id="PJQD01000002">
    <property type="protein sequence ID" value="POY76665.1"/>
    <property type="molecule type" value="Genomic_DNA"/>
</dbReference>
<dbReference type="InterPro" id="IPR014752">
    <property type="entry name" value="Arrestin-like_C"/>
</dbReference>
<feature type="compositionally biased region" description="Low complexity" evidence="1">
    <location>
        <begin position="805"/>
        <end position="819"/>
    </location>
</feature>
<feature type="region of interest" description="Disordered" evidence="1">
    <location>
        <begin position="1016"/>
        <end position="1220"/>
    </location>
</feature>
<name>A0A2S5BIS8_9BASI</name>
<feature type="region of interest" description="Disordered" evidence="1">
    <location>
        <begin position="405"/>
        <end position="429"/>
    </location>
</feature>
<feature type="region of interest" description="Disordered" evidence="1">
    <location>
        <begin position="176"/>
        <end position="199"/>
    </location>
</feature>
<feature type="compositionally biased region" description="Low complexity" evidence="1">
    <location>
        <begin position="1124"/>
        <end position="1139"/>
    </location>
</feature>
<evidence type="ECO:0000313" key="4">
    <source>
        <dbReference type="Proteomes" id="UP000237144"/>
    </source>
</evidence>
<evidence type="ECO:0000259" key="2">
    <source>
        <dbReference type="SMART" id="SM01017"/>
    </source>
</evidence>
<dbReference type="Gene3D" id="2.60.40.640">
    <property type="match status" value="1"/>
</dbReference>
<feature type="compositionally biased region" description="Low complexity" evidence="1">
    <location>
        <begin position="1189"/>
        <end position="1216"/>
    </location>
</feature>
<evidence type="ECO:0000256" key="1">
    <source>
        <dbReference type="SAM" id="MobiDB-lite"/>
    </source>
</evidence>
<comment type="caution">
    <text evidence="3">The sequence shown here is derived from an EMBL/GenBank/DDBJ whole genome shotgun (WGS) entry which is preliminary data.</text>
</comment>
<feature type="compositionally biased region" description="Low complexity" evidence="1">
    <location>
        <begin position="418"/>
        <end position="429"/>
    </location>
</feature>
<dbReference type="SUPFAM" id="SSF81296">
    <property type="entry name" value="E set domains"/>
    <property type="match status" value="1"/>
</dbReference>
<feature type="compositionally biased region" description="Acidic residues" evidence="1">
    <location>
        <begin position="329"/>
        <end position="338"/>
    </location>
</feature>
<sequence>MDSYGAGAGAGLGISFEPTFVQQHYDPNAYEHGHQGRNLAYVDPRREPPRHLRHLQPLRNAVSHDAGLRDRYHQHATVPDSRKHVRIADGTPEVLNGKGGYLPYDRNHLSPLSDFDLSAPSDSASGSSRPFSPASLSSLPSSAGSGAYPSYDVARHEPRAAYPIGHREQAAYPISHGDSIASSGQQHSHGETPSRPSRLPAFLVERRQLARPHSMVELRQQPPVSPVDQPNRAHGMAVSPLYEVHLNSPVDDVPSSAAALQRERFEAARSDHPEGGARTAMRQSEGRPRKRRTSDVEEPSPIRSRSRSLSAQELRVLAEREAARVTAGEEVEVEDDALAGDPPAQQRGPEECGTETVISVAPPLEDRESPLKRQPTLLTAGASTVRRRTELDRLLMPSSGKFGAFGEAATTSSRRADPSVTTSAPSSPAVLEQAKHSGSARVELDLMLETPFVVEGGLLKGKLEIRVRRPREREGELWIGKPKVRVVGFEELSSGDGRYIFFHHADTIESFELPSGQPCPLPCFESPPDAEGFSRAKLGQHSVPVKMLVPVGKGAKGPWKGKSGVVRYIAIVSIKLKSSTGSDRSIAHFYRHLEVYPYLNPALTLAPAVQPLVSEASKGLFMGGSGLVTIRASLHRRVWIAGQRCYAEVLVENQSSKRIKTLTLSLVRTTAIFRTASHSGEGKHLQATKKKVAESTLELGKKSSSGATAKGTWIGVDAGASANFSPTLVIPTEELSICRGRHIEVAYALRITASASLSADVSVELPLDIVNFVSLDPPPGHVGPSPIPADTRRPVARSWSSADLRQAAQAGAGRTAPQRMTSMDSLRLDDLEGLRPASCQKAPVLSRVASLESVQTADLARNEESVAPFESSGPIEHLRIASRRHVEEENVERSDRYVHQPDRVVLERARERQLRHQMSLQCITGAIASATARRYSPSVTSDYSPAPPDVADTAAYTLPPMQLFPGADGLGIQLDDLEDSDDLNGAVAPPAVPFVAGAAGLADDAELAMLMQSRFSDDEDSEEAPAGDYSEANSRLLSPTRAIEVRVTPPTPSRPFAPISNDRPTSPSRPSAISQGDAARKIVATRTSRPSSPTKRTPQTPEKFVFATPASPVKVTVEPAASTASPVRTARSSVRASRPLPVPPPPSSASPKKVPSSTSTVAPALRKVASGTSLKRSPGIVRKTSSVQSLRSTSGTSPSFSDSSRSLARSPSLASPQMSPVLASGTNAAATFSIAARPTLSPTLEESVESPRRVVNVSSSPALRATRSMLELRQHQGPSSPRKSTVLTSVKVKAAALESRQAALTRLATQTGGQSYRARIKDTASLSRADSITSSIAPSEFNLKRADSIASFKAPLFRRGFEELPPPVPALPRTRA</sequence>
<dbReference type="SMART" id="SM01017">
    <property type="entry name" value="Arrestin_C"/>
    <property type="match status" value="1"/>
</dbReference>
<evidence type="ECO:0000313" key="3">
    <source>
        <dbReference type="EMBL" id="POY76665.1"/>
    </source>
</evidence>
<dbReference type="STRING" id="741276.A0A2S5BIS8"/>
<accession>A0A2S5BIS8</accession>
<dbReference type="OrthoDB" id="298939at2759"/>
<dbReference type="Proteomes" id="UP000237144">
    <property type="component" value="Unassembled WGS sequence"/>
</dbReference>
<reference evidence="3 4" key="1">
    <citation type="journal article" date="2018" name="Front. Microbiol.">
        <title>Prospects for Fungal Bioremediation of Acidic Radioactive Waste Sites: Characterization and Genome Sequence of Rhodotorula taiwanensis MD1149.</title>
        <authorList>
            <person name="Tkavc R."/>
            <person name="Matrosova V.Y."/>
            <person name="Grichenko O.E."/>
            <person name="Gostincar C."/>
            <person name="Volpe R.P."/>
            <person name="Klimenkova P."/>
            <person name="Gaidamakova E.K."/>
            <person name="Zhou C.E."/>
            <person name="Stewart B.J."/>
            <person name="Lyman M.G."/>
            <person name="Malfatti S.A."/>
            <person name="Rubinfeld B."/>
            <person name="Courtot M."/>
            <person name="Singh J."/>
            <person name="Dalgard C.L."/>
            <person name="Hamilton T."/>
            <person name="Frey K.G."/>
            <person name="Gunde-Cimerman N."/>
            <person name="Dugan L."/>
            <person name="Daly M.J."/>
        </authorList>
    </citation>
    <scope>NUCLEOTIDE SEQUENCE [LARGE SCALE GENOMIC DNA]</scope>
    <source>
        <strain evidence="3 4">MD1149</strain>
    </source>
</reference>
<protein>
    <recommendedName>
        <fullName evidence="2">Arrestin C-terminal-like domain-containing protein</fullName>
    </recommendedName>
</protein>
<dbReference type="InterPro" id="IPR011022">
    <property type="entry name" value="Arrestin_C-like"/>
</dbReference>
<feature type="region of interest" description="Disordered" evidence="1">
    <location>
        <begin position="781"/>
        <end position="821"/>
    </location>
</feature>
<feature type="compositionally biased region" description="Polar residues" evidence="1">
    <location>
        <begin position="1085"/>
        <end position="1100"/>
    </location>
</feature>
<keyword evidence="4" id="KW-1185">Reference proteome</keyword>
<dbReference type="Pfam" id="PF02752">
    <property type="entry name" value="Arrestin_C"/>
    <property type="match status" value="1"/>
</dbReference>
<proteinExistence type="predicted"/>
<gene>
    <name evidence="3" type="ORF">BMF94_0257</name>
</gene>
<feature type="region of interest" description="Disordered" evidence="1">
    <location>
        <begin position="264"/>
        <end position="354"/>
    </location>
</feature>
<feature type="domain" description="Arrestin C-terminal-like" evidence="2">
    <location>
        <begin position="624"/>
        <end position="772"/>
    </location>
</feature>